<dbReference type="OrthoDB" id="2915840at2759"/>
<accession>U4LGK1</accession>
<gene>
    <name evidence="4" type="ORF">PCON_01548</name>
</gene>
<evidence type="ECO:0000256" key="3">
    <source>
        <dbReference type="ARBA" id="ARBA00023002"/>
    </source>
</evidence>
<evidence type="ECO:0000313" key="4">
    <source>
        <dbReference type="EMBL" id="CCX15273.1"/>
    </source>
</evidence>
<protein>
    <submittedName>
        <fullName evidence="4">Similar to FAD-containing monooxygenase EthA acc. no. A0R665</fullName>
    </submittedName>
</protein>
<dbReference type="eggNOG" id="KOG1399">
    <property type="taxonomic scope" value="Eukaryota"/>
</dbReference>
<dbReference type="SUPFAM" id="SSF51905">
    <property type="entry name" value="FAD/NAD(P)-binding domain"/>
    <property type="match status" value="2"/>
</dbReference>
<dbReference type="Pfam" id="PF13738">
    <property type="entry name" value="Pyr_redox_3"/>
    <property type="match status" value="1"/>
</dbReference>
<keyword evidence="5" id="KW-1185">Reference proteome</keyword>
<dbReference type="GO" id="GO:0004497">
    <property type="term" value="F:monooxygenase activity"/>
    <property type="evidence" value="ECO:0007669"/>
    <property type="project" value="UniProtKB-KW"/>
</dbReference>
<dbReference type="InterPro" id="IPR050346">
    <property type="entry name" value="FMO-like"/>
</dbReference>
<keyword evidence="2" id="KW-0274">FAD</keyword>
<name>U4LGK1_PYROM</name>
<keyword evidence="4" id="KW-0503">Monooxygenase</keyword>
<dbReference type="AlphaFoldDB" id="U4LGK1"/>
<reference evidence="4 5" key="1">
    <citation type="journal article" date="2013" name="PLoS Genet.">
        <title>The genome and development-dependent transcriptomes of Pyronema confluens: a window into fungal evolution.</title>
        <authorList>
            <person name="Traeger S."/>
            <person name="Altegoer F."/>
            <person name="Freitag M."/>
            <person name="Gabaldon T."/>
            <person name="Kempken F."/>
            <person name="Kumar A."/>
            <person name="Marcet-Houben M."/>
            <person name="Poggeler S."/>
            <person name="Stajich J.E."/>
            <person name="Nowrousian M."/>
        </authorList>
    </citation>
    <scope>NUCLEOTIDE SEQUENCE [LARGE SCALE GENOMIC DNA]</scope>
    <source>
        <strain evidence="5">CBS 100304</strain>
        <tissue evidence="4">Vegetative mycelium</tissue>
    </source>
</reference>
<keyword evidence="1" id="KW-0285">Flavoprotein</keyword>
<dbReference type="Proteomes" id="UP000018144">
    <property type="component" value="Unassembled WGS sequence"/>
</dbReference>
<dbReference type="InterPro" id="IPR036188">
    <property type="entry name" value="FAD/NAD-bd_sf"/>
</dbReference>
<dbReference type="OMA" id="WISPFWI"/>
<keyword evidence="3" id="KW-0560">Oxidoreductase</keyword>
<dbReference type="Gene3D" id="3.50.50.60">
    <property type="entry name" value="FAD/NAD(P)-binding domain"/>
    <property type="match status" value="1"/>
</dbReference>
<evidence type="ECO:0000256" key="2">
    <source>
        <dbReference type="ARBA" id="ARBA00022827"/>
    </source>
</evidence>
<evidence type="ECO:0000313" key="5">
    <source>
        <dbReference type="Proteomes" id="UP000018144"/>
    </source>
</evidence>
<dbReference type="PANTHER" id="PTHR23023">
    <property type="entry name" value="DIMETHYLANILINE MONOOXYGENASE"/>
    <property type="match status" value="1"/>
</dbReference>
<proteinExistence type="predicted"/>
<dbReference type="FunFam" id="3.50.50.60:FF:000258">
    <property type="entry name" value="Flavin-binding monooxygenase-like protein (AFU_orthologue AFUA_6G01900)"/>
    <property type="match status" value="1"/>
</dbReference>
<organism evidence="4 5">
    <name type="scientific">Pyronema omphalodes (strain CBS 100304)</name>
    <name type="common">Pyronema confluens</name>
    <dbReference type="NCBI Taxonomy" id="1076935"/>
    <lineage>
        <taxon>Eukaryota</taxon>
        <taxon>Fungi</taxon>
        <taxon>Dikarya</taxon>
        <taxon>Ascomycota</taxon>
        <taxon>Pezizomycotina</taxon>
        <taxon>Pezizomycetes</taxon>
        <taxon>Pezizales</taxon>
        <taxon>Pyronemataceae</taxon>
        <taxon>Pyronema</taxon>
    </lineage>
</organism>
<dbReference type="EMBL" id="HF936161">
    <property type="protein sequence ID" value="CCX15273.1"/>
    <property type="molecule type" value="Genomic_DNA"/>
</dbReference>
<evidence type="ECO:0000256" key="1">
    <source>
        <dbReference type="ARBA" id="ARBA00022630"/>
    </source>
</evidence>
<dbReference type="STRING" id="1076935.U4LGK1"/>
<sequence length="572" mass="64465">MAAEKTDLVIIGAGWHGLITAKTYLEVNPSANVLILDKVATIGGVWAEHRLYPGLKTNNMLGTYEYSEFPMTGDNAFGIKPGEHIPGDVVHSYLERFAETQGILKLCRFSEDVHTARKLENAQGWILSVTNSARESYQITTQKLVVATGLTSEMFIPEFVGAKEFEAPIVHCGDLHQHSDKLLSTADNVVVFGGTKSAWDAAYAFAKKGIHVDWVIRESGHGPCWMSPPYVTPLKKWLEKLVTTRFLTWFSPCIWGESDGFKFPRWLLHRTVLGRAITRTFWWILGNDVISLNGYNNHPETAKLKPWIPAFWIAAGLSILNYPTDFFDLVREGRISVHIRDVATLSAKTVHFSSGESVSANALICSTGWKYRPAMSFLDTDGKRIDTDLGMPHHAEGEIAGVEKTDKEILSRFPILRKQPQLNPKLTSLPGSEEREYNRSFRLYRFMVPPALIHDHSIVFNGMIQTISTPIVAQAQALWLTAYLGKKMKVPEDAVVERETDLHTRFGKWRYAGGYGAKYPDFVFDAVPYVDMLLKDLDLNVHRKRGTISECFEPYGPSDYVGLVSEWKKKHE</sequence>